<dbReference type="InterPro" id="IPR011060">
    <property type="entry name" value="RibuloseP-bd_barrel"/>
</dbReference>
<gene>
    <name evidence="1" type="ordered locus">CHU_1601</name>
</gene>
<dbReference type="RefSeq" id="WP_011584986.1">
    <property type="nucleotide sequence ID" value="NC_008255.1"/>
</dbReference>
<name>A0A6N4SRA8_CYTH3</name>
<dbReference type="OrthoDB" id="941905at2"/>
<evidence type="ECO:0000313" key="1">
    <source>
        <dbReference type="EMBL" id="ABG58871.1"/>
    </source>
</evidence>
<evidence type="ECO:0008006" key="3">
    <source>
        <dbReference type="Google" id="ProtNLM"/>
    </source>
</evidence>
<dbReference type="InterPro" id="IPR013785">
    <property type="entry name" value="Aldolase_TIM"/>
</dbReference>
<dbReference type="SUPFAM" id="SSF51366">
    <property type="entry name" value="Ribulose-phoshate binding barrel"/>
    <property type="match status" value="1"/>
</dbReference>
<dbReference type="Gene3D" id="3.20.20.70">
    <property type="entry name" value="Aldolase class I"/>
    <property type="match status" value="1"/>
</dbReference>
<dbReference type="SMR" id="A0A6N4SRA8"/>
<organism evidence="1 2">
    <name type="scientific">Cytophaga hutchinsonii (strain ATCC 33406 / DSM 1761 / CIP 103989 / NBRC 15051 / NCIMB 9469 / D465)</name>
    <dbReference type="NCBI Taxonomy" id="269798"/>
    <lineage>
        <taxon>Bacteria</taxon>
        <taxon>Pseudomonadati</taxon>
        <taxon>Bacteroidota</taxon>
        <taxon>Cytophagia</taxon>
        <taxon>Cytophagales</taxon>
        <taxon>Cytophagaceae</taxon>
        <taxon>Cytophaga</taxon>
    </lineage>
</organism>
<dbReference type="KEGG" id="chu:CHU_1601"/>
<keyword evidence="2" id="KW-1185">Reference proteome</keyword>
<protein>
    <recommendedName>
        <fullName evidence="3">Phosphoribosylanthranilate isomerase</fullName>
    </recommendedName>
</protein>
<sequence length="205" mass="22895">MGLTIPVILNSVNNLSDARYAAGMGVEFMGFEVEASGERYVSPDLYKAITAWLSGVQTVTELAVLTPAVLTTIQEQYQPDFIQFESVEGISQSDLADLPCIQKIIISTGQEAKIFNNLAQYIFSEANYVLLELSDWTNWTEFQQLITEINTAYPVIWSLPIEKEDAALIQEIELKGISLKGGDEQRPGWKDLDQLIDILEALEEN</sequence>
<dbReference type="EMBL" id="CP000383">
    <property type="protein sequence ID" value="ABG58871.1"/>
    <property type="molecule type" value="Genomic_DNA"/>
</dbReference>
<evidence type="ECO:0000313" key="2">
    <source>
        <dbReference type="Proteomes" id="UP000001822"/>
    </source>
</evidence>
<accession>A0A6N4SRA8</accession>
<dbReference type="Proteomes" id="UP000001822">
    <property type="component" value="Chromosome"/>
</dbReference>
<reference evidence="1 2" key="1">
    <citation type="journal article" date="2007" name="Appl. Environ. Microbiol.">
        <title>Genome sequence of the cellulolytic gliding bacterium Cytophaga hutchinsonii.</title>
        <authorList>
            <person name="Xie G."/>
            <person name="Bruce D.C."/>
            <person name="Challacombe J.F."/>
            <person name="Chertkov O."/>
            <person name="Detter J.C."/>
            <person name="Gilna P."/>
            <person name="Han C.S."/>
            <person name="Lucas S."/>
            <person name="Misra M."/>
            <person name="Myers G.L."/>
            <person name="Richardson P."/>
            <person name="Tapia R."/>
            <person name="Thayer N."/>
            <person name="Thompson L.S."/>
            <person name="Brettin T.S."/>
            <person name="Henrissat B."/>
            <person name="Wilson D.B."/>
            <person name="McBride M.J."/>
        </authorList>
    </citation>
    <scope>NUCLEOTIDE SEQUENCE [LARGE SCALE GENOMIC DNA]</scope>
    <source>
        <strain evidence="2">ATCC 33406 / DSM 1761 / CIP 103989 / NBRC 15051 / NCIMB 9469 / D465</strain>
    </source>
</reference>
<proteinExistence type="predicted"/>
<dbReference type="AlphaFoldDB" id="A0A6N4SRA8"/>